<dbReference type="InterPro" id="IPR020966">
    <property type="entry name" value="ALMT"/>
</dbReference>
<keyword evidence="4" id="KW-0472">Membrane</keyword>
<dbReference type="Gramene" id="KRH13589">
    <property type="protein sequence ID" value="KRH13589"/>
    <property type="gene ID" value="GLYMA_15G249100"/>
</dbReference>
<evidence type="ECO:0000256" key="5">
    <source>
        <dbReference type="SAM" id="SignalP"/>
    </source>
</evidence>
<dbReference type="GO" id="GO:0015743">
    <property type="term" value="P:malate transport"/>
    <property type="evidence" value="ECO:0007669"/>
    <property type="project" value="InterPro"/>
</dbReference>
<evidence type="ECO:0000256" key="1">
    <source>
        <dbReference type="ARBA" id="ARBA00004141"/>
    </source>
</evidence>
<dbReference type="Proteomes" id="UP000008827">
    <property type="component" value="Chromosome 15"/>
</dbReference>
<organism evidence="7">
    <name type="scientific">Glycine max</name>
    <name type="common">Soybean</name>
    <name type="synonym">Glycine hispida</name>
    <dbReference type="NCBI Taxonomy" id="3847"/>
    <lineage>
        <taxon>Eukaryota</taxon>
        <taxon>Viridiplantae</taxon>
        <taxon>Streptophyta</taxon>
        <taxon>Embryophyta</taxon>
        <taxon>Tracheophyta</taxon>
        <taxon>Spermatophyta</taxon>
        <taxon>Magnoliopsida</taxon>
        <taxon>eudicotyledons</taxon>
        <taxon>Gunneridae</taxon>
        <taxon>Pentapetalae</taxon>
        <taxon>rosids</taxon>
        <taxon>fabids</taxon>
        <taxon>Fabales</taxon>
        <taxon>Fabaceae</taxon>
        <taxon>Papilionoideae</taxon>
        <taxon>50 kb inversion clade</taxon>
        <taxon>NPAAA clade</taxon>
        <taxon>indigoferoid/millettioid clade</taxon>
        <taxon>Phaseoleae</taxon>
        <taxon>Glycine</taxon>
        <taxon>Glycine subgen. Soja</taxon>
    </lineage>
</organism>
<accession>K7MDT3</accession>
<keyword evidence="5" id="KW-0732">Signal</keyword>
<evidence type="ECO:0000256" key="4">
    <source>
        <dbReference type="ARBA" id="ARBA00023136"/>
    </source>
</evidence>
<keyword evidence="8" id="KW-1185">Reference proteome</keyword>
<dbReference type="EMBL" id="CM000848">
    <property type="protein sequence ID" value="KRH13589.1"/>
    <property type="molecule type" value="Genomic_DNA"/>
</dbReference>
<dbReference type="Pfam" id="PF11744">
    <property type="entry name" value="ALMT"/>
    <property type="match status" value="1"/>
</dbReference>
<sequence>MIIFYCSLIFFSYIYTSKICASMVQISVINHYLHGVEYKEVPSKFLTYQAADDQIYNGHRSVVESTSKEDSLVLSTIWPILSGHISFYNFG</sequence>
<keyword evidence="3" id="KW-1133">Transmembrane helix</keyword>
<dbReference type="GO" id="GO:0016020">
    <property type="term" value="C:membrane"/>
    <property type="evidence" value="ECO:0007669"/>
    <property type="project" value="UniProtKB-SubCell"/>
</dbReference>
<protein>
    <submittedName>
        <fullName evidence="6 7">Uncharacterized protein</fullName>
    </submittedName>
</protein>
<evidence type="ECO:0000313" key="6">
    <source>
        <dbReference type="EMBL" id="KRH13589.1"/>
    </source>
</evidence>
<dbReference type="STRING" id="3847.K7MDT3"/>
<dbReference type="PaxDb" id="3847-GLYMA15G39845.1"/>
<reference evidence="7" key="2">
    <citation type="submission" date="2018-02" db="UniProtKB">
        <authorList>
            <consortium name="EnsemblPlants"/>
        </authorList>
    </citation>
    <scope>IDENTIFICATION</scope>
    <source>
        <strain evidence="7">Williams 82</strain>
    </source>
</reference>
<feature type="signal peptide" evidence="5">
    <location>
        <begin position="1"/>
        <end position="16"/>
    </location>
</feature>
<evidence type="ECO:0000256" key="3">
    <source>
        <dbReference type="ARBA" id="ARBA00022989"/>
    </source>
</evidence>
<dbReference type="EnsemblPlants" id="KRH13589">
    <property type="protein sequence ID" value="KRH13589"/>
    <property type="gene ID" value="GLYMA_15G249100"/>
</dbReference>
<keyword evidence="2" id="KW-0812">Transmembrane</keyword>
<comment type="subcellular location">
    <subcellularLocation>
        <location evidence="1">Membrane</location>
        <topology evidence="1">Multi-pass membrane protein</topology>
    </subcellularLocation>
</comment>
<feature type="chain" id="PRO_5014581671" evidence="5">
    <location>
        <begin position="17"/>
        <end position="91"/>
    </location>
</feature>
<name>K7MDT3_SOYBN</name>
<dbReference type="InParanoid" id="K7MDT3"/>
<reference evidence="6" key="3">
    <citation type="submission" date="2018-07" db="EMBL/GenBank/DDBJ databases">
        <title>WGS assembly of Glycine max.</title>
        <authorList>
            <person name="Schmutz J."/>
            <person name="Cannon S."/>
            <person name="Schlueter J."/>
            <person name="Ma J."/>
            <person name="Mitros T."/>
            <person name="Nelson W."/>
            <person name="Hyten D."/>
            <person name="Song Q."/>
            <person name="Thelen J."/>
            <person name="Cheng J."/>
            <person name="Xu D."/>
            <person name="Hellsten U."/>
            <person name="May G."/>
            <person name="Yu Y."/>
            <person name="Sakurai T."/>
            <person name="Umezawa T."/>
            <person name="Bhattacharyya M."/>
            <person name="Sandhu D."/>
            <person name="Valliyodan B."/>
            <person name="Lindquist E."/>
            <person name="Peto M."/>
            <person name="Grant D."/>
            <person name="Shu S."/>
            <person name="Goodstein D."/>
            <person name="Barry K."/>
            <person name="Futrell-Griggs M."/>
            <person name="Abernathy B."/>
            <person name="Du J."/>
            <person name="Tian Z."/>
            <person name="Zhu L."/>
            <person name="Gill N."/>
            <person name="Joshi T."/>
            <person name="Libault M."/>
            <person name="Sethuraman A."/>
            <person name="Zhang X."/>
            <person name="Shinozaki K."/>
            <person name="Nguyen H."/>
            <person name="Wing R."/>
            <person name="Cregan P."/>
            <person name="Specht J."/>
            <person name="Grimwood J."/>
            <person name="Rokhsar D."/>
            <person name="Stacey G."/>
            <person name="Shoemaker R."/>
            <person name="Jackson S."/>
        </authorList>
    </citation>
    <scope>NUCLEOTIDE SEQUENCE</scope>
    <source>
        <tissue evidence="6">Callus</tissue>
    </source>
</reference>
<proteinExistence type="predicted"/>
<dbReference type="HOGENOM" id="CLU_2431349_0_0_1"/>
<reference evidence="6 7" key="1">
    <citation type="journal article" date="2010" name="Nature">
        <title>Genome sequence of the palaeopolyploid soybean.</title>
        <authorList>
            <person name="Schmutz J."/>
            <person name="Cannon S.B."/>
            <person name="Schlueter J."/>
            <person name="Ma J."/>
            <person name="Mitros T."/>
            <person name="Nelson W."/>
            <person name="Hyten D.L."/>
            <person name="Song Q."/>
            <person name="Thelen J.J."/>
            <person name="Cheng J."/>
            <person name="Xu D."/>
            <person name="Hellsten U."/>
            <person name="May G.D."/>
            <person name="Yu Y."/>
            <person name="Sakurai T."/>
            <person name="Umezawa T."/>
            <person name="Bhattacharyya M.K."/>
            <person name="Sandhu D."/>
            <person name="Valliyodan B."/>
            <person name="Lindquist E."/>
            <person name="Peto M."/>
            <person name="Grant D."/>
            <person name="Shu S."/>
            <person name="Goodstein D."/>
            <person name="Barry K."/>
            <person name="Futrell-Griggs M."/>
            <person name="Abernathy B."/>
            <person name="Du J."/>
            <person name="Tian Z."/>
            <person name="Zhu L."/>
            <person name="Gill N."/>
            <person name="Joshi T."/>
            <person name="Libault M."/>
            <person name="Sethuraman A."/>
            <person name="Zhang X.-C."/>
            <person name="Shinozaki K."/>
            <person name="Nguyen H.T."/>
            <person name="Wing R.A."/>
            <person name="Cregan P."/>
            <person name="Specht J."/>
            <person name="Grimwood J."/>
            <person name="Rokhsar D."/>
            <person name="Stacey G."/>
            <person name="Shoemaker R.C."/>
            <person name="Jackson S.A."/>
        </authorList>
    </citation>
    <scope>NUCLEOTIDE SEQUENCE [LARGE SCALE GENOMIC DNA]</scope>
    <source>
        <strain evidence="7">cv. Williams 82</strain>
        <tissue evidence="6">Callus</tissue>
    </source>
</reference>
<evidence type="ECO:0000313" key="8">
    <source>
        <dbReference type="Proteomes" id="UP000008827"/>
    </source>
</evidence>
<evidence type="ECO:0000313" key="7">
    <source>
        <dbReference type="EnsemblPlants" id="KRH13589"/>
    </source>
</evidence>
<dbReference type="AlphaFoldDB" id="K7MDT3"/>
<dbReference type="eggNOG" id="KOG4711">
    <property type="taxonomic scope" value="Eukaryota"/>
</dbReference>
<gene>
    <name evidence="6" type="ORF">GLYMA_15G249100</name>
</gene>
<evidence type="ECO:0000256" key="2">
    <source>
        <dbReference type="ARBA" id="ARBA00022692"/>
    </source>
</evidence>